<protein>
    <submittedName>
        <fullName evidence="2">Uncharacterized protein</fullName>
    </submittedName>
</protein>
<gene>
    <name evidence="2" type="ORF">PG991_000675</name>
</gene>
<reference evidence="2 3" key="1">
    <citation type="submission" date="2023-01" db="EMBL/GenBank/DDBJ databases">
        <title>Analysis of 21 Apiospora genomes using comparative genomics revels a genus with tremendous synthesis potential of carbohydrate active enzymes and secondary metabolites.</title>
        <authorList>
            <person name="Sorensen T."/>
        </authorList>
    </citation>
    <scope>NUCLEOTIDE SEQUENCE [LARGE SCALE GENOMIC DNA]</scope>
    <source>
        <strain evidence="2 3">CBS 20057</strain>
    </source>
</reference>
<name>A0ABR1SSP8_9PEZI</name>
<sequence>MAMTMITAQDAHSNVLEELLGPELLDLQREATELLDRSLELADLIWELESKYLAQEPCGHGTSLTPITEHNDDDEYDFEELPQYDPKIDDGAVSSDDDDGLNYQLADLRAEAAELSQRSGEAWTLFCEEVLARLSPSSSSVDEEALRRSRKEKRQQQRHLEPRRMESANAYDEKEESFISTTHTEAASSYYKDDDAHLADLYWHSSASPNDDFDSDGNGDHAENSDDGDRYEEEEDDEDDYEFMETIRQEYLDLAEQHLSSQAPPEKAATDTYAPVADGDGKPKQATDAEELPGLFENLMEGKEDGDEDSGFDEDEAEDGVSYLHQDSGFVEGDDTDSDNESFKSCLDRFDNYGGDFKLKRD</sequence>
<feature type="compositionally biased region" description="Basic and acidic residues" evidence="1">
    <location>
        <begin position="218"/>
        <end position="228"/>
    </location>
</feature>
<accession>A0ABR1SSP8</accession>
<keyword evidence="3" id="KW-1185">Reference proteome</keyword>
<organism evidence="2 3">
    <name type="scientific">Apiospora marii</name>
    <dbReference type="NCBI Taxonomy" id="335849"/>
    <lineage>
        <taxon>Eukaryota</taxon>
        <taxon>Fungi</taxon>
        <taxon>Dikarya</taxon>
        <taxon>Ascomycota</taxon>
        <taxon>Pezizomycotina</taxon>
        <taxon>Sordariomycetes</taxon>
        <taxon>Xylariomycetidae</taxon>
        <taxon>Amphisphaeriales</taxon>
        <taxon>Apiosporaceae</taxon>
        <taxon>Apiospora</taxon>
    </lineage>
</organism>
<dbReference type="EMBL" id="JAQQWI010000002">
    <property type="protein sequence ID" value="KAK8037329.1"/>
    <property type="molecule type" value="Genomic_DNA"/>
</dbReference>
<feature type="compositionally biased region" description="Acidic residues" evidence="1">
    <location>
        <begin position="229"/>
        <end position="243"/>
    </location>
</feature>
<feature type="compositionally biased region" description="Acidic residues" evidence="1">
    <location>
        <begin position="304"/>
        <end position="319"/>
    </location>
</feature>
<dbReference type="Proteomes" id="UP001396898">
    <property type="component" value="Unassembled WGS sequence"/>
</dbReference>
<feature type="compositionally biased region" description="Basic and acidic residues" evidence="1">
    <location>
        <begin position="154"/>
        <end position="166"/>
    </location>
</feature>
<comment type="caution">
    <text evidence="2">The sequence shown here is derived from an EMBL/GenBank/DDBJ whole genome shotgun (WGS) entry which is preliminary data.</text>
</comment>
<evidence type="ECO:0000256" key="1">
    <source>
        <dbReference type="SAM" id="MobiDB-lite"/>
    </source>
</evidence>
<feature type="region of interest" description="Disordered" evidence="1">
    <location>
        <begin position="203"/>
        <end position="340"/>
    </location>
</feature>
<feature type="region of interest" description="Disordered" evidence="1">
    <location>
        <begin position="137"/>
        <end position="180"/>
    </location>
</feature>
<evidence type="ECO:0000313" key="2">
    <source>
        <dbReference type="EMBL" id="KAK8037329.1"/>
    </source>
</evidence>
<evidence type="ECO:0000313" key="3">
    <source>
        <dbReference type="Proteomes" id="UP001396898"/>
    </source>
</evidence>
<proteinExistence type="predicted"/>